<dbReference type="AlphaFoldDB" id="A0A836LAE7"/>
<evidence type="ECO:0000313" key="17">
    <source>
        <dbReference type="Proteomes" id="UP000674318"/>
    </source>
</evidence>
<reference evidence="16 17" key="1">
    <citation type="submission" date="2021-02" db="EMBL/GenBank/DDBJ databases">
        <title>Porcisia hertigi Genome sequencing and assembly.</title>
        <authorList>
            <person name="Almutairi H."/>
            <person name="Gatherer D."/>
        </authorList>
    </citation>
    <scope>NUCLEOTIDE SEQUENCE [LARGE SCALE GENOMIC DNA]</scope>
    <source>
        <strain evidence="16 17">C119</strain>
    </source>
</reference>
<keyword evidence="3" id="KW-0813">Transport</keyword>
<keyword evidence="9" id="KW-0809">Transit peptide</keyword>
<evidence type="ECO:0000256" key="14">
    <source>
        <dbReference type="SAM" id="MobiDB-lite"/>
    </source>
</evidence>
<name>A0A836LAE7_9TRYP</name>
<keyword evidence="17" id="KW-1185">Reference proteome</keyword>
<feature type="region of interest" description="Disordered" evidence="14">
    <location>
        <begin position="707"/>
        <end position="747"/>
    </location>
</feature>
<dbReference type="Pfam" id="PF13499">
    <property type="entry name" value="EF-hand_7"/>
    <property type="match status" value="1"/>
</dbReference>
<dbReference type="CDD" id="cd00051">
    <property type="entry name" value="EFh"/>
    <property type="match status" value="1"/>
</dbReference>
<gene>
    <name evidence="16" type="ORF">JKF63_04413</name>
</gene>
<proteinExistence type="inferred from homology"/>
<evidence type="ECO:0000256" key="2">
    <source>
        <dbReference type="ARBA" id="ARBA00004569"/>
    </source>
</evidence>
<evidence type="ECO:0000256" key="7">
    <source>
        <dbReference type="ARBA" id="ARBA00022792"/>
    </source>
</evidence>
<keyword evidence="4" id="KW-0109">Calcium transport</keyword>
<evidence type="ECO:0000256" key="6">
    <source>
        <dbReference type="ARBA" id="ARBA00022737"/>
    </source>
</evidence>
<keyword evidence="10" id="KW-0406">Ion transport</keyword>
<accession>A0A836LAE7</accession>
<evidence type="ECO:0000256" key="4">
    <source>
        <dbReference type="ARBA" id="ARBA00022568"/>
    </source>
</evidence>
<dbReference type="GO" id="GO:0036444">
    <property type="term" value="P:calcium import into the mitochondrion"/>
    <property type="evidence" value="ECO:0007669"/>
    <property type="project" value="TreeGrafter"/>
</dbReference>
<feature type="domain" description="EF-hand" evidence="15">
    <location>
        <begin position="326"/>
        <end position="361"/>
    </location>
</feature>
<keyword evidence="6" id="KW-0677">Repeat</keyword>
<dbReference type="OrthoDB" id="186625at2759"/>
<keyword evidence="8" id="KW-0106">Calcium</keyword>
<keyword evidence="12" id="KW-0472">Membrane</keyword>
<organism evidence="16 17">
    <name type="scientific">Porcisia hertigi</name>
    <dbReference type="NCBI Taxonomy" id="2761500"/>
    <lineage>
        <taxon>Eukaryota</taxon>
        <taxon>Discoba</taxon>
        <taxon>Euglenozoa</taxon>
        <taxon>Kinetoplastea</taxon>
        <taxon>Metakinetoplastina</taxon>
        <taxon>Trypanosomatida</taxon>
        <taxon>Trypanosomatidae</taxon>
        <taxon>Leishmaniinae</taxon>
        <taxon>Porcisia</taxon>
    </lineage>
</organism>
<evidence type="ECO:0000256" key="9">
    <source>
        <dbReference type="ARBA" id="ARBA00022946"/>
    </source>
</evidence>
<dbReference type="InterPro" id="IPR039800">
    <property type="entry name" value="MICU1/2/3"/>
</dbReference>
<dbReference type="InterPro" id="IPR011992">
    <property type="entry name" value="EF-hand-dom_pair"/>
</dbReference>
<evidence type="ECO:0000256" key="11">
    <source>
        <dbReference type="ARBA" id="ARBA00023128"/>
    </source>
</evidence>
<keyword evidence="7" id="KW-0999">Mitochondrion inner membrane</keyword>
<dbReference type="PROSITE" id="PS50222">
    <property type="entry name" value="EF_HAND_2"/>
    <property type="match status" value="1"/>
</dbReference>
<dbReference type="SUPFAM" id="SSF47473">
    <property type="entry name" value="EF-hand"/>
    <property type="match status" value="1"/>
</dbReference>
<evidence type="ECO:0000256" key="1">
    <source>
        <dbReference type="ARBA" id="ARBA00004273"/>
    </source>
</evidence>
<dbReference type="PANTHER" id="PTHR12294">
    <property type="entry name" value="EF HAND DOMAIN FAMILY A1,A2-RELATED"/>
    <property type="match status" value="1"/>
</dbReference>
<dbReference type="PANTHER" id="PTHR12294:SF1">
    <property type="entry name" value="CALCIUM UPTAKE PROTEIN 1, MITOCHONDRIAL"/>
    <property type="match status" value="1"/>
</dbReference>
<comment type="subcellular location">
    <subcellularLocation>
        <location evidence="1">Mitochondrion inner membrane</location>
    </subcellularLocation>
    <subcellularLocation>
        <location evidence="2">Mitochondrion intermembrane space</location>
    </subcellularLocation>
</comment>
<dbReference type="GO" id="GO:0051560">
    <property type="term" value="P:mitochondrial calcium ion homeostasis"/>
    <property type="evidence" value="ECO:0007669"/>
    <property type="project" value="TreeGrafter"/>
</dbReference>
<dbReference type="EMBL" id="JAFJZO010000022">
    <property type="protein sequence ID" value="KAG5504966.1"/>
    <property type="molecule type" value="Genomic_DNA"/>
</dbReference>
<dbReference type="SMART" id="SM00054">
    <property type="entry name" value="EFh"/>
    <property type="match status" value="3"/>
</dbReference>
<evidence type="ECO:0000256" key="13">
    <source>
        <dbReference type="ARBA" id="ARBA00038333"/>
    </source>
</evidence>
<keyword evidence="5" id="KW-0479">Metal-binding</keyword>
<dbReference type="GO" id="GO:0005758">
    <property type="term" value="C:mitochondrial intermembrane space"/>
    <property type="evidence" value="ECO:0007669"/>
    <property type="project" value="UniProtKB-SubCell"/>
</dbReference>
<dbReference type="Proteomes" id="UP000674318">
    <property type="component" value="Unassembled WGS sequence"/>
</dbReference>
<protein>
    <recommendedName>
        <fullName evidence="15">EF-hand domain-containing protein</fullName>
    </recommendedName>
</protein>
<dbReference type="GeneID" id="94290475"/>
<dbReference type="InterPro" id="IPR018247">
    <property type="entry name" value="EF_Hand_1_Ca_BS"/>
</dbReference>
<evidence type="ECO:0000256" key="12">
    <source>
        <dbReference type="ARBA" id="ARBA00023136"/>
    </source>
</evidence>
<dbReference type="GO" id="GO:0005509">
    <property type="term" value="F:calcium ion binding"/>
    <property type="evidence" value="ECO:0007669"/>
    <property type="project" value="InterPro"/>
</dbReference>
<evidence type="ECO:0000259" key="15">
    <source>
        <dbReference type="PROSITE" id="PS50222"/>
    </source>
</evidence>
<keyword evidence="11" id="KW-0496">Mitochondrion</keyword>
<evidence type="ECO:0000256" key="10">
    <source>
        <dbReference type="ARBA" id="ARBA00023065"/>
    </source>
</evidence>
<dbReference type="RefSeq" id="XP_067757227.1">
    <property type="nucleotide sequence ID" value="XM_067900398.1"/>
</dbReference>
<dbReference type="GO" id="GO:1990246">
    <property type="term" value="C:uniplex complex"/>
    <property type="evidence" value="ECO:0007669"/>
    <property type="project" value="TreeGrafter"/>
</dbReference>
<evidence type="ECO:0000256" key="5">
    <source>
        <dbReference type="ARBA" id="ARBA00022723"/>
    </source>
</evidence>
<dbReference type="KEGG" id="phet:94290475"/>
<comment type="caution">
    <text evidence="16">The sequence shown here is derived from an EMBL/GenBank/DDBJ whole genome shotgun (WGS) entry which is preliminary data.</text>
</comment>
<evidence type="ECO:0000313" key="16">
    <source>
        <dbReference type="EMBL" id="KAG5504966.1"/>
    </source>
</evidence>
<evidence type="ECO:0000256" key="3">
    <source>
        <dbReference type="ARBA" id="ARBA00022448"/>
    </source>
</evidence>
<dbReference type="PROSITE" id="PS00018">
    <property type="entry name" value="EF_HAND_1"/>
    <property type="match status" value="1"/>
</dbReference>
<evidence type="ECO:0000256" key="8">
    <source>
        <dbReference type="ARBA" id="ARBA00022837"/>
    </source>
</evidence>
<dbReference type="InterPro" id="IPR002048">
    <property type="entry name" value="EF_hand_dom"/>
</dbReference>
<comment type="similarity">
    <text evidence="13">Belongs to the MICU1 family. MICU1 subfamily.</text>
</comment>
<sequence>MSYIRRTLALSAGMTAGVCTAPYLCPTHRTPTEPSAAYRSYPAHRSESGFNGGRCGTNSAEGDIIDTATEQASLVCVGEALSALYCRAHNLLDTATQVMAKGTAMAASAAAAAVAGAHGVANAATFEASQTSPGCGDATVVQFDDHPRPITKEANGVTDSTTDARVELSAHTQSDLHKRTEAFRAASHKLKDRFMYYARRDPATGKFVLSLEGFVRCMLLLPDDGGVDAWWCRGQYSGVADDSAVTTEESSSRDFPYTAATADNLFLANAVSCRRQSRRSAPLQQQQGLPSALQQRFADFFQSVDLDGTNSIDYAEFVVLFTFLSTPQEALKRAFRVFDLDGNGRLHEWEFCRLLNTIMVDPAVQVHYTAVATDAGGSEVNGAAKPEGPAAAISAASTSHASTANRASVSRRGEWLWRRHRDALTFDLGSELIHPLLFGPLPPHVGAPPGSTHHDHELALPTSLFSVQAVPDTTATVRSTTNSADQAVVSSTRPLSAPPVLGESVWWRRSCHSLQHLFGKVWPLQSSNHTRPSCDPEFRALHFPAITAPAATSAPATLSNMFHLQKMAEEDSQLQMVSYPTFLYRLDYLRWELRAIEFGLCDPANTGAISLDDCCRLLRGHLYSAPERKHRVHQHPDAIPVTWQLYQKLFDVVKESDRIMGALQLALDAMPPVPEEMLRGGAIPDKMLEAATRAIPDMVRLHVVHHASTTTKGEGVASGGVSASHHHGSGAAGPIFSDGADVTEANSADGDHLREGAAARQEKPSLVRPTALTWDQFNRVLNTLGAVAPLPGAEASLFRALFDEDGSDSLSPAEFARVCAIKERFFAQKLPRFDEPKRNTVQQFFHCMQQLD</sequence>
<dbReference type="Gene3D" id="1.10.238.10">
    <property type="entry name" value="EF-hand"/>
    <property type="match status" value="1"/>
</dbReference>